<keyword evidence="2" id="KW-0472">Membrane</keyword>
<dbReference type="Pfam" id="PF13240">
    <property type="entry name" value="Zn_Ribbon_1"/>
    <property type="match status" value="1"/>
</dbReference>
<feature type="compositionally biased region" description="Low complexity" evidence="1">
    <location>
        <begin position="104"/>
        <end position="120"/>
    </location>
</feature>
<dbReference type="RefSeq" id="WP_197036742.1">
    <property type="nucleotide sequence ID" value="NZ_CABWIH010000033.1"/>
</dbReference>
<protein>
    <submittedName>
        <fullName evidence="4">Zinc-ribbon domain protein</fullName>
    </submittedName>
</protein>
<feature type="domain" description="Zinc-ribbon" evidence="3">
    <location>
        <begin position="4"/>
        <end position="25"/>
    </location>
</feature>
<keyword evidence="2" id="KW-0812">Transmembrane</keyword>
<keyword evidence="2" id="KW-1133">Transmembrane helix</keyword>
<dbReference type="InterPro" id="IPR026870">
    <property type="entry name" value="Zinc_ribbon_dom"/>
</dbReference>
<evidence type="ECO:0000259" key="3">
    <source>
        <dbReference type="Pfam" id="PF13240"/>
    </source>
</evidence>
<feature type="compositionally biased region" description="Low complexity" evidence="1">
    <location>
        <begin position="30"/>
        <end position="96"/>
    </location>
</feature>
<dbReference type="EMBL" id="CABWIH010000033">
    <property type="protein sequence ID" value="VWL93977.1"/>
    <property type="molecule type" value="Genomic_DNA"/>
</dbReference>
<evidence type="ECO:0000256" key="2">
    <source>
        <dbReference type="SAM" id="Phobius"/>
    </source>
</evidence>
<evidence type="ECO:0000313" key="4">
    <source>
        <dbReference type="EMBL" id="VWL93977.1"/>
    </source>
</evidence>
<sequence>MPRFCTHCGKLLKDGERFCTNCGTPATDDGQAPQPQEGAQAAEHAAASDAAFDTAATTVQPAQQPTATQPQQADVTVQSAHQPAPAPQPEAGATQQWATPTGSAPQQPIPTAAPQAGAPAAPKNNNALLIGIIAVLVVVIIALVMFFMIKPFDKGADDTKGTTIEKVKIDHNDDDVSVKGDPNKLDDDDEDSDEDDAIGEQNIYDQLSSYYSRLSDLDQQVRDCATTFNTYYIKDDRSSRQSASDTAEALEDQIGALKDEVEDLDVPVDSQNYSSWKDIIALYDDLENRIDVICDAWEISLEHSSPANHKDEIVAPLARDNVAGTNDNKYRLDFEDRYPGAKPVEVN</sequence>
<evidence type="ECO:0000256" key="1">
    <source>
        <dbReference type="SAM" id="MobiDB-lite"/>
    </source>
</evidence>
<feature type="region of interest" description="Disordered" evidence="1">
    <location>
        <begin position="173"/>
        <end position="196"/>
    </location>
</feature>
<feature type="region of interest" description="Disordered" evidence="1">
    <location>
        <begin position="28"/>
        <end position="120"/>
    </location>
</feature>
<gene>
    <name evidence="4" type="ORF">LMKDKBCB_01631</name>
</gene>
<feature type="transmembrane region" description="Helical" evidence="2">
    <location>
        <begin position="127"/>
        <end position="149"/>
    </location>
</feature>
<feature type="compositionally biased region" description="Basic and acidic residues" evidence="1">
    <location>
        <begin position="173"/>
        <end position="185"/>
    </location>
</feature>
<organism evidence="4 5">
    <name type="scientific">Collinsella aerofaciens</name>
    <dbReference type="NCBI Taxonomy" id="74426"/>
    <lineage>
        <taxon>Bacteria</taxon>
        <taxon>Bacillati</taxon>
        <taxon>Actinomycetota</taxon>
        <taxon>Coriobacteriia</taxon>
        <taxon>Coriobacteriales</taxon>
        <taxon>Coriobacteriaceae</taxon>
        <taxon>Collinsella</taxon>
    </lineage>
</organism>
<dbReference type="AlphaFoldDB" id="A0A5K1IXW2"/>
<reference evidence="4 5" key="1">
    <citation type="submission" date="2019-10" db="EMBL/GenBank/DDBJ databases">
        <authorList>
            <person name="Wolf R A."/>
        </authorList>
    </citation>
    <scope>NUCLEOTIDE SEQUENCE [LARGE SCALE GENOMIC DNA]</scope>
    <source>
        <strain evidence="4">Collinsella_aerofaciens_AK_138A</strain>
    </source>
</reference>
<accession>A0A5K1IXW2</accession>
<name>A0A5K1IXW2_9ACTN</name>
<proteinExistence type="predicted"/>
<dbReference type="Proteomes" id="UP000330807">
    <property type="component" value="Unassembled WGS sequence"/>
</dbReference>
<evidence type="ECO:0000313" key="5">
    <source>
        <dbReference type="Proteomes" id="UP000330807"/>
    </source>
</evidence>
<feature type="compositionally biased region" description="Acidic residues" evidence="1">
    <location>
        <begin position="186"/>
        <end position="196"/>
    </location>
</feature>